<comment type="caution">
    <text evidence="6">Lacks conserved residue(s) required for the propagation of feature annotation.</text>
</comment>
<keyword evidence="2 6" id="KW-1003">Cell membrane</keyword>
<sequence length="181" mass="19641">MTDSVLVFFKEYSEWAIGISLLLNIIIAVLGVVPSVFLTAANILFFGFWNGTAVSFAGESFGAVVSFVFYRKGFQNVSRQKLMRYPRVVNLLDASGKEAFTLIFSLRLLPFVPSGLVTFAAAIGSVSIGIFAAASSLGKIPALLLEAFTVYNITEWNREGKVILGVIALIAIYGMVKKKTP</sequence>
<dbReference type="PANTHER" id="PTHR12677:SF55">
    <property type="entry name" value="UNDECAPRENYL PHOSPHATE TRANSPORTER SAOUHSC_00901-RELATED"/>
    <property type="match status" value="1"/>
</dbReference>
<keyword evidence="4 6" id="KW-1133">Transmembrane helix</keyword>
<evidence type="ECO:0000256" key="4">
    <source>
        <dbReference type="ARBA" id="ARBA00022989"/>
    </source>
</evidence>
<dbReference type="InterPro" id="IPR015414">
    <property type="entry name" value="TMEM64"/>
</dbReference>
<keyword evidence="5 6" id="KW-0472">Membrane</keyword>
<gene>
    <name evidence="8" type="ORF">J2X07_000236</name>
</gene>
<protein>
    <recommendedName>
        <fullName evidence="6">TVP38/TMEM64 family membrane protein</fullName>
    </recommendedName>
</protein>
<feature type="transmembrane region" description="Helical" evidence="6">
    <location>
        <begin position="116"/>
        <end position="140"/>
    </location>
</feature>
<dbReference type="InterPro" id="IPR032816">
    <property type="entry name" value="VTT_dom"/>
</dbReference>
<evidence type="ECO:0000313" key="8">
    <source>
        <dbReference type="EMBL" id="MDR7071261.1"/>
    </source>
</evidence>
<keyword evidence="9" id="KW-1185">Reference proteome</keyword>
<comment type="similarity">
    <text evidence="6">Belongs to the TVP38/TMEM64 family.</text>
</comment>
<dbReference type="PANTHER" id="PTHR12677">
    <property type="entry name" value="GOLGI APPARATUS MEMBRANE PROTEIN TVP38-RELATED"/>
    <property type="match status" value="1"/>
</dbReference>
<evidence type="ECO:0000259" key="7">
    <source>
        <dbReference type="Pfam" id="PF09335"/>
    </source>
</evidence>
<accession>A0ABU1TVN3</accession>
<dbReference type="Proteomes" id="UP001258181">
    <property type="component" value="Unassembled WGS sequence"/>
</dbReference>
<dbReference type="EMBL" id="JAVDWA010000001">
    <property type="protein sequence ID" value="MDR7071261.1"/>
    <property type="molecule type" value="Genomic_DNA"/>
</dbReference>
<comment type="subcellular location">
    <subcellularLocation>
        <location evidence="1 6">Cell membrane</location>
        <topology evidence="1 6">Multi-pass membrane protein</topology>
    </subcellularLocation>
</comment>
<feature type="transmembrane region" description="Helical" evidence="6">
    <location>
        <begin position="160"/>
        <end position="176"/>
    </location>
</feature>
<evidence type="ECO:0000256" key="5">
    <source>
        <dbReference type="ARBA" id="ARBA00023136"/>
    </source>
</evidence>
<evidence type="ECO:0000313" key="9">
    <source>
        <dbReference type="Proteomes" id="UP001258181"/>
    </source>
</evidence>
<keyword evidence="3 6" id="KW-0812">Transmembrane</keyword>
<evidence type="ECO:0000256" key="3">
    <source>
        <dbReference type="ARBA" id="ARBA00022692"/>
    </source>
</evidence>
<evidence type="ECO:0000256" key="6">
    <source>
        <dbReference type="RuleBase" id="RU366058"/>
    </source>
</evidence>
<evidence type="ECO:0000256" key="1">
    <source>
        <dbReference type="ARBA" id="ARBA00004651"/>
    </source>
</evidence>
<name>A0ABU1TVN3_9BACL</name>
<comment type="caution">
    <text evidence="8">The sequence shown here is derived from an EMBL/GenBank/DDBJ whole genome shotgun (WGS) entry which is preliminary data.</text>
</comment>
<feature type="transmembrane region" description="Helical" evidence="6">
    <location>
        <begin position="52"/>
        <end position="70"/>
    </location>
</feature>
<feature type="domain" description="VTT" evidence="7">
    <location>
        <begin position="33"/>
        <end position="151"/>
    </location>
</feature>
<evidence type="ECO:0000256" key="2">
    <source>
        <dbReference type="ARBA" id="ARBA00022475"/>
    </source>
</evidence>
<dbReference type="Pfam" id="PF09335">
    <property type="entry name" value="VTT_dom"/>
    <property type="match status" value="1"/>
</dbReference>
<reference evidence="8 9" key="1">
    <citation type="submission" date="2023-07" db="EMBL/GenBank/DDBJ databases">
        <title>Sorghum-associated microbial communities from plants grown in Nebraska, USA.</title>
        <authorList>
            <person name="Schachtman D."/>
        </authorList>
    </citation>
    <scope>NUCLEOTIDE SEQUENCE [LARGE SCALE GENOMIC DNA]</scope>
    <source>
        <strain evidence="8 9">BE211</strain>
    </source>
</reference>
<feature type="transmembrane region" description="Helical" evidence="6">
    <location>
        <begin position="21"/>
        <end position="46"/>
    </location>
</feature>
<dbReference type="RefSeq" id="WP_310255737.1">
    <property type="nucleotide sequence ID" value="NZ_JAVDWA010000001.1"/>
</dbReference>
<organism evidence="8 9">
    <name type="scientific">Fictibacillus barbaricus</name>
    <dbReference type="NCBI Taxonomy" id="182136"/>
    <lineage>
        <taxon>Bacteria</taxon>
        <taxon>Bacillati</taxon>
        <taxon>Bacillota</taxon>
        <taxon>Bacilli</taxon>
        <taxon>Bacillales</taxon>
        <taxon>Fictibacillaceae</taxon>
        <taxon>Fictibacillus</taxon>
    </lineage>
</organism>
<proteinExistence type="inferred from homology"/>